<dbReference type="SUPFAM" id="SSF52540">
    <property type="entry name" value="P-loop containing nucleoside triphosphate hydrolases"/>
    <property type="match status" value="1"/>
</dbReference>
<dbReference type="GO" id="GO:0006952">
    <property type="term" value="P:defense response"/>
    <property type="evidence" value="ECO:0007669"/>
    <property type="project" value="UniProtKB-KW"/>
</dbReference>
<dbReference type="Gene3D" id="3.80.10.10">
    <property type="entry name" value="Ribonuclease Inhibitor"/>
    <property type="match status" value="1"/>
</dbReference>
<dbReference type="GO" id="GO:0051707">
    <property type="term" value="P:response to other organism"/>
    <property type="evidence" value="ECO:0007669"/>
    <property type="project" value="UniProtKB-ARBA"/>
</dbReference>
<evidence type="ECO:0000313" key="9">
    <source>
        <dbReference type="EMBL" id="GAU30083.1"/>
    </source>
</evidence>
<organism evidence="9 10">
    <name type="scientific">Trifolium subterraneum</name>
    <name type="common">Subterranean clover</name>
    <dbReference type="NCBI Taxonomy" id="3900"/>
    <lineage>
        <taxon>Eukaryota</taxon>
        <taxon>Viridiplantae</taxon>
        <taxon>Streptophyta</taxon>
        <taxon>Embryophyta</taxon>
        <taxon>Tracheophyta</taxon>
        <taxon>Spermatophyta</taxon>
        <taxon>Magnoliopsida</taxon>
        <taxon>eudicotyledons</taxon>
        <taxon>Gunneridae</taxon>
        <taxon>Pentapetalae</taxon>
        <taxon>rosids</taxon>
        <taxon>fabids</taxon>
        <taxon>Fabales</taxon>
        <taxon>Fabaceae</taxon>
        <taxon>Papilionoideae</taxon>
        <taxon>50 kb inversion clade</taxon>
        <taxon>NPAAA clade</taxon>
        <taxon>Hologalegina</taxon>
        <taxon>IRL clade</taxon>
        <taxon>Trifolieae</taxon>
        <taxon>Trifolium</taxon>
    </lineage>
</organism>
<dbReference type="Gene3D" id="1.10.10.10">
    <property type="entry name" value="Winged helix-like DNA-binding domain superfamily/Winged helix DNA-binding domain"/>
    <property type="match status" value="1"/>
</dbReference>
<dbReference type="InterPro" id="IPR002182">
    <property type="entry name" value="NB-ARC"/>
</dbReference>
<gene>
    <name evidence="9" type="ORF">TSUD_332520</name>
</gene>
<keyword evidence="10" id="KW-1185">Reference proteome</keyword>
<dbReference type="Gene3D" id="1.10.8.430">
    <property type="entry name" value="Helical domain of apoptotic protease-activating factors"/>
    <property type="match status" value="1"/>
</dbReference>
<evidence type="ECO:0000259" key="6">
    <source>
        <dbReference type="Pfam" id="PF18052"/>
    </source>
</evidence>
<dbReference type="Pfam" id="PF23598">
    <property type="entry name" value="LRR_14"/>
    <property type="match status" value="1"/>
</dbReference>
<keyword evidence="2" id="KW-0547">Nucleotide-binding</keyword>
<evidence type="ECO:0000313" key="10">
    <source>
        <dbReference type="Proteomes" id="UP000242715"/>
    </source>
</evidence>
<feature type="domain" description="Disease resistance R13L4/SHOC-2-like LRR" evidence="8">
    <location>
        <begin position="590"/>
        <end position="740"/>
    </location>
</feature>
<name>A0A2Z6MJT3_TRISU</name>
<keyword evidence="4" id="KW-0067">ATP-binding</keyword>
<evidence type="ECO:0000256" key="3">
    <source>
        <dbReference type="ARBA" id="ARBA00022821"/>
    </source>
</evidence>
<evidence type="ECO:0008006" key="11">
    <source>
        <dbReference type="Google" id="ProtNLM"/>
    </source>
</evidence>
<dbReference type="InterPro" id="IPR041118">
    <property type="entry name" value="Rx_N"/>
</dbReference>
<dbReference type="InterPro" id="IPR038005">
    <property type="entry name" value="RX-like_CC"/>
</dbReference>
<dbReference type="Gene3D" id="3.40.50.300">
    <property type="entry name" value="P-loop containing nucleotide triphosphate hydrolases"/>
    <property type="match status" value="1"/>
</dbReference>
<evidence type="ECO:0000259" key="7">
    <source>
        <dbReference type="Pfam" id="PF23559"/>
    </source>
</evidence>
<evidence type="ECO:0000256" key="2">
    <source>
        <dbReference type="ARBA" id="ARBA00022741"/>
    </source>
</evidence>
<keyword evidence="1" id="KW-0677">Repeat</keyword>
<dbReference type="Proteomes" id="UP000242715">
    <property type="component" value="Unassembled WGS sequence"/>
</dbReference>
<feature type="domain" description="NB-ARC" evidence="5">
    <location>
        <begin position="192"/>
        <end position="360"/>
    </location>
</feature>
<dbReference type="EMBL" id="DF973414">
    <property type="protein sequence ID" value="GAU30083.1"/>
    <property type="molecule type" value="Genomic_DNA"/>
</dbReference>
<dbReference type="Pfam" id="PF23559">
    <property type="entry name" value="WHD_DRP"/>
    <property type="match status" value="1"/>
</dbReference>
<dbReference type="InterPro" id="IPR027417">
    <property type="entry name" value="P-loop_NTPase"/>
</dbReference>
<dbReference type="OrthoDB" id="2018467at2759"/>
<dbReference type="AlphaFoldDB" id="A0A2Z6MJT3"/>
<evidence type="ECO:0000259" key="5">
    <source>
        <dbReference type="Pfam" id="PF00931"/>
    </source>
</evidence>
<feature type="domain" description="Disease resistance protein winged helix" evidence="7">
    <location>
        <begin position="445"/>
        <end position="515"/>
    </location>
</feature>
<feature type="domain" description="Disease resistance N-terminal" evidence="6">
    <location>
        <begin position="12"/>
        <end position="96"/>
    </location>
</feature>
<keyword evidence="3" id="KW-0611">Plant defense</keyword>
<dbReference type="InterPro" id="IPR058922">
    <property type="entry name" value="WHD_DRP"/>
</dbReference>
<dbReference type="InterPro" id="IPR032675">
    <property type="entry name" value="LRR_dom_sf"/>
</dbReference>
<dbReference type="Pfam" id="PF00931">
    <property type="entry name" value="NB-ARC"/>
    <property type="match status" value="1"/>
</dbReference>
<evidence type="ECO:0000259" key="8">
    <source>
        <dbReference type="Pfam" id="PF23598"/>
    </source>
</evidence>
<dbReference type="InterPro" id="IPR055414">
    <property type="entry name" value="LRR_R13L4/SHOC2-like"/>
</dbReference>
<evidence type="ECO:0000256" key="4">
    <source>
        <dbReference type="ARBA" id="ARBA00022840"/>
    </source>
</evidence>
<dbReference type="Gene3D" id="1.20.5.4130">
    <property type="match status" value="1"/>
</dbReference>
<reference evidence="10" key="1">
    <citation type="journal article" date="2017" name="Front. Plant Sci.">
        <title>Climate Clever Clovers: New Paradigm to Reduce the Environmental Footprint of Ruminants by Breeding Low Methanogenic Forages Utilizing Haplotype Variation.</title>
        <authorList>
            <person name="Kaur P."/>
            <person name="Appels R."/>
            <person name="Bayer P.E."/>
            <person name="Keeble-Gagnere G."/>
            <person name="Wang J."/>
            <person name="Hirakawa H."/>
            <person name="Shirasawa K."/>
            <person name="Vercoe P."/>
            <person name="Stefanova K."/>
            <person name="Durmic Z."/>
            <person name="Nichols P."/>
            <person name="Revell C."/>
            <person name="Isobe S.N."/>
            <person name="Edwards D."/>
            <person name="Erskine W."/>
        </authorList>
    </citation>
    <scope>NUCLEOTIDE SEQUENCE [LARGE SCALE GENOMIC DNA]</scope>
    <source>
        <strain evidence="10">cv. Daliak</strain>
    </source>
</reference>
<dbReference type="CDD" id="cd14798">
    <property type="entry name" value="RX-CC_like"/>
    <property type="match status" value="1"/>
</dbReference>
<accession>A0A2Z6MJT3</accession>
<dbReference type="SUPFAM" id="SSF52058">
    <property type="entry name" value="L domain-like"/>
    <property type="match status" value="1"/>
</dbReference>
<proteinExistence type="predicted"/>
<dbReference type="PRINTS" id="PR00364">
    <property type="entry name" value="DISEASERSIST"/>
</dbReference>
<evidence type="ECO:0000256" key="1">
    <source>
        <dbReference type="ARBA" id="ARBA00022737"/>
    </source>
</evidence>
<dbReference type="InterPro" id="IPR042197">
    <property type="entry name" value="Apaf_helical"/>
</dbReference>
<sequence>MAETFLFDITHSLLGKLASYAFEEVARAYGVYDDLQEIKDTLSIIRSLLLDAEEKKNQQHALREWLRQVQSICFDAEDVLDEFSWQVKLKQAEEDSGSTRMKVRHYVSSSNPVAFRFKMAHQIKDIRGRLNKAAANGTGFGLVRIGVEPGLDVQRREMTHSHIDASSVIGREKDKEAIIQLFMQPYPHSDGDNSLCVIPIVGIGGLGKTTLAKLVFNDPRMDELFQLKMWVCVSDDFDLKKIVLKVINSASDASTLDSASTVAHQENINHFDIEQLQSRLRRKLFGKKFLLVLDDIWNDDRVKWTDLKDLLKVGIAGSKIMATTQSNSIASMMGTVPSYVLKGLSTNKCLSLFVKWAFKEGEEEKYPNLVEIGKEIVKKCAGVPLAVRTLGSSLFSNFDLHKWEFVRDDGLWNLKMKKGDVLPALQLSYDQMPSYLKQCFSFFSLYPKDFTFHSDEIINLLAALGFVQPRNGCEKIERIVREYMDELNSRSFLEDFRDYGYGYKFKVHDLVHDLAIYVAREDFFVKVISDTQNIPEQARHLSVLKNVSLDHALFPKSKRVRTILHPVQGVGLQSEDLLNTWILRYKYILYLDLSNSSFQTLPNSVAKLKHLCVLYIRHNHQIKRLPRSICKLQCLQVLSLIGCTELETLPEGIEKLASLQQLYITTKQLVLSLDELASLKHLQALSLYHCDNLEIMFRGSQAQLTSLEALYIRSCKSLESLPLSAFPKLQTLLIEDCQIFNLSLNNEGPIQRLGIKHLHLKRFPQLLKLPIWIEEAVDTLETLRIRKFSNLKMLPECLTSMSNLKSLYIDCCPQLSSLPSDMHRLTALEEFRIYRSPELCRKCRSPSGEYWHMIGRIKRVSVGKQ</sequence>
<dbReference type="PANTHER" id="PTHR36766:SF61">
    <property type="entry name" value="NB-ARC DOMAIN DISEASE RESISTANCE PROTEIN"/>
    <property type="match status" value="1"/>
</dbReference>
<protein>
    <recommendedName>
        <fullName evidence="11">NB-ARC domain-containing protein</fullName>
    </recommendedName>
</protein>
<dbReference type="GO" id="GO:0005524">
    <property type="term" value="F:ATP binding"/>
    <property type="evidence" value="ECO:0007669"/>
    <property type="project" value="UniProtKB-KW"/>
</dbReference>
<dbReference type="GO" id="GO:0043531">
    <property type="term" value="F:ADP binding"/>
    <property type="evidence" value="ECO:0007669"/>
    <property type="project" value="InterPro"/>
</dbReference>
<dbReference type="PANTHER" id="PTHR36766">
    <property type="entry name" value="PLANT BROAD-SPECTRUM MILDEW RESISTANCE PROTEIN RPW8"/>
    <property type="match status" value="1"/>
</dbReference>
<dbReference type="InterPro" id="IPR036388">
    <property type="entry name" value="WH-like_DNA-bd_sf"/>
</dbReference>
<dbReference type="Pfam" id="PF18052">
    <property type="entry name" value="Rx_N"/>
    <property type="match status" value="1"/>
</dbReference>